<proteinExistence type="predicted"/>
<evidence type="ECO:0000313" key="1">
    <source>
        <dbReference type="EMBL" id="EDM75183.1"/>
    </source>
</evidence>
<evidence type="ECO:0008006" key="3">
    <source>
        <dbReference type="Google" id="ProtNLM"/>
    </source>
</evidence>
<dbReference type="AlphaFoldDB" id="A6GFZ6"/>
<name>A6GFZ6_9BACT</name>
<dbReference type="RefSeq" id="WP_006975636.1">
    <property type="nucleotide sequence ID" value="NZ_ABCS01000100.1"/>
</dbReference>
<gene>
    <name evidence="1" type="ORF">PPSIR1_40939</name>
</gene>
<dbReference type="Proteomes" id="UP000005801">
    <property type="component" value="Unassembled WGS sequence"/>
</dbReference>
<accession>A6GFZ6</accession>
<keyword evidence="2" id="KW-1185">Reference proteome</keyword>
<sequence>MQGEFAVQYPDLEIAILGVNEAGRESGNEAMCEGRDIPWLQDTDAANWWGRWAPTYRDVVLVDGEGELVTTYNLTTNSLLEEDNYVELKALIVETAEGI</sequence>
<dbReference type="STRING" id="391625.PPSIR1_40939"/>
<dbReference type="EMBL" id="ABCS01000100">
    <property type="protein sequence ID" value="EDM75183.1"/>
    <property type="molecule type" value="Genomic_DNA"/>
</dbReference>
<evidence type="ECO:0000313" key="2">
    <source>
        <dbReference type="Proteomes" id="UP000005801"/>
    </source>
</evidence>
<organism evidence="1 2">
    <name type="scientific">Plesiocystis pacifica SIR-1</name>
    <dbReference type="NCBI Taxonomy" id="391625"/>
    <lineage>
        <taxon>Bacteria</taxon>
        <taxon>Pseudomonadati</taxon>
        <taxon>Myxococcota</taxon>
        <taxon>Polyangia</taxon>
        <taxon>Nannocystales</taxon>
        <taxon>Nannocystaceae</taxon>
        <taxon>Plesiocystis</taxon>
    </lineage>
</organism>
<protein>
    <recommendedName>
        <fullName evidence="3">Alkyl hydroperoxide reductase subunit C/ Thiol specific antioxidant domain-containing protein</fullName>
    </recommendedName>
</protein>
<comment type="caution">
    <text evidence="1">The sequence shown here is derived from an EMBL/GenBank/DDBJ whole genome shotgun (WGS) entry which is preliminary data.</text>
</comment>
<reference evidence="1 2" key="1">
    <citation type="submission" date="2007-06" db="EMBL/GenBank/DDBJ databases">
        <authorList>
            <person name="Shimkets L."/>
            <person name="Ferriera S."/>
            <person name="Johnson J."/>
            <person name="Kravitz S."/>
            <person name="Beeson K."/>
            <person name="Sutton G."/>
            <person name="Rogers Y.-H."/>
            <person name="Friedman R."/>
            <person name="Frazier M."/>
            <person name="Venter J.C."/>
        </authorList>
    </citation>
    <scope>NUCLEOTIDE SEQUENCE [LARGE SCALE GENOMIC DNA]</scope>
    <source>
        <strain evidence="1 2">SIR-1</strain>
    </source>
</reference>